<gene>
    <name evidence="1" type="primary">ARAC5</name>
    <name evidence="1" type="ORF">KSP39_PZI005709</name>
</gene>
<dbReference type="SUPFAM" id="SSF52540">
    <property type="entry name" value="P-loop containing nucleoside triphosphate hydrolases"/>
    <property type="match status" value="1"/>
</dbReference>
<name>A0AAP0BU56_9ASPA</name>
<evidence type="ECO:0000313" key="2">
    <source>
        <dbReference type="Proteomes" id="UP001418222"/>
    </source>
</evidence>
<dbReference type="Pfam" id="PF00071">
    <property type="entry name" value="Ras"/>
    <property type="match status" value="1"/>
</dbReference>
<sequence length="236" mass="27362">MKLTTRDSFDVEPQVEPLSQQHLDETICACDDDTNWVREGVDGDVVGDILLYVDDEMANEDWFYKEKNGRTKCFQNYEAEDYPKARSWRADADGTPDGWQSWRVDASQQRIRTPSVRYLSRQKRRRRNPIPTAGEIASGRNRWRKKKINPTSALIRRKTRGQEDYNRIRALSYRGDDVFIRAFSIISKASYENVAKKDVNVEKGMHHGQKLVFQGQTDEVVESPASSFLILQRLAL</sequence>
<dbReference type="EMBL" id="JBBWWQ010000004">
    <property type="protein sequence ID" value="KAK8949393.1"/>
    <property type="molecule type" value="Genomic_DNA"/>
</dbReference>
<dbReference type="GO" id="GO:0005525">
    <property type="term" value="F:GTP binding"/>
    <property type="evidence" value="ECO:0007669"/>
    <property type="project" value="InterPro"/>
</dbReference>
<dbReference type="InterPro" id="IPR001806">
    <property type="entry name" value="Small_GTPase"/>
</dbReference>
<accession>A0AAP0BU56</accession>
<comment type="caution">
    <text evidence="1">The sequence shown here is derived from an EMBL/GenBank/DDBJ whole genome shotgun (WGS) entry which is preliminary data.</text>
</comment>
<organism evidence="1 2">
    <name type="scientific">Platanthera zijinensis</name>
    <dbReference type="NCBI Taxonomy" id="2320716"/>
    <lineage>
        <taxon>Eukaryota</taxon>
        <taxon>Viridiplantae</taxon>
        <taxon>Streptophyta</taxon>
        <taxon>Embryophyta</taxon>
        <taxon>Tracheophyta</taxon>
        <taxon>Spermatophyta</taxon>
        <taxon>Magnoliopsida</taxon>
        <taxon>Liliopsida</taxon>
        <taxon>Asparagales</taxon>
        <taxon>Orchidaceae</taxon>
        <taxon>Orchidoideae</taxon>
        <taxon>Orchideae</taxon>
        <taxon>Orchidinae</taxon>
        <taxon>Platanthera</taxon>
    </lineage>
</organism>
<proteinExistence type="predicted"/>
<dbReference type="AlphaFoldDB" id="A0AAP0BU56"/>
<dbReference type="GO" id="GO:0003924">
    <property type="term" value="F:GTPase activity"/>
    <property type="evidence" value="ECO:0007669"/>
    <property type="project" value="InterPro"/>
</dbReference>
<dbReference type="InterPro" id="IPR027417">
    <property type="entry name" value="P-loop_NTPase"/>
</dbReference>
<reference evidence="1 2" key="1">
    <citation type="journal article" date="2022" name="Nat. Plants">
        <title>Genomes of leafy and leafless Platanthera orchids illuminate the evolution of mycoheterotrophy.</title>
        <authorList>
            <person name="Li M.H."/>
            <person name="Liu K.W."/>
            <person name="Li Z."/>
            <person name="Lu H.C."/>
            <person name="Ye Q.L."/>
            <person name="Zhang D."/>
            <person name="Wang J.Y."/>
            <person name="Li Y.F."/>
            <person name="Zhong Z.M."/>
            <person name="Liu X."/>
            <person name="Yu X."/>
            <person name="Liu D.K."/>
            <person name="Tu X.D."/>
            <person name="Liu B."/>
            <person name="Hao Y."/>
            <person name="Liao X.Y."/>
            <person name="Jiang Y.T."/>
            <person name="Sun W.H."/>
            <person name="Chen J."/>
            <person name="Chen Y.Q."/>
            <person name="Ai Y."/>
            <person name="Zhai J.W."/>
            <person name="Wu S.S."/>
            <person name="Zhou Z."/>
            <person name="Hsiao Y.Y."/>
            <person name="Wu W.L."/>
            <person name="Chen Y.Y."/>
            <person name="Lin Y.F."/>
            <person name="Hsu J.L."/>
            <person name="Li C.Y."/>
            <person name="Wang Z.W."/>
            <person name="Zhao X."/>
            <person name="Zhong W.Y."/>
            <person name="Ma X.K."/>
            <person name="Ma L."/>
            <person name="Huang J."/>
            <person name="Chen G.Z."/>
            <person name="Huang M.Z."/>
            <person name="Huang L."/>
            <person name="Peng D.H."/>
            <person name="Luo Y.B."/>
            <person name="Zou S.Q."/>
            <person name="Chen S.P."/>
            <person name="Lan S."/>
            <person name="Tsai W.C."/>
            <person name="Van de Peer Y."/>
            <person name="Liu Z.J."/>
        </authorList>
    </citation>
    <scope>NUCLEOTIDE SEQUENCE [LARGE SCALE GENOMIC DNA]</scope>
    <source>
        <strain evidence="1">Lor287</strain>
    </source>
</reference>
<dbReference type="Proteomes" id="UP001418222">
    <property type="component" value="Unassembled WGS sequence"/>
</dbReference>
<keyword evidence="2" id="KW-1185">Reference proteome</keyword>
<dbReference type="Gene3D" id="3.40.50.300">
    <property type="entry name" value="P-loop containing nucleotide triphosphate hydrolases"/>
    <property type="match status" value="1"/>
</dbReference>
<protein>
    <submittedName>
        <fullName evidence="1">Rac-like GTP-binding protein ARAC5</fullName>
    </submittedName>
</protein>
<evidence type="ECO:0000313" key="1">
    <source>
        <dbReference type="EMBL" id="KAK8949393.1"/>
    </source>
</evidence>